<dbReference type="NCBIfam" id="TIGR01494">
    <property type="entry name" value="ATPase_P-type"/>
    <property type="match status" value="2"/>
</dbReference>
<accession>Q0SFN3</accession>
<evidence type="ECO:0000256" key="1">
    <source>
        <dbReference type="ARBA" id="ARBA00004651"/>
    </source>
</evidence>
<dbReference type="KEGG" id="rha:RHA1_ro01842"/>
<feature type="compositionally biased region" description="Polar residues" evidence="9">
    <location>
        <begin position="884"/>
        <end position="897"/>
    </location>
</feature>
<keyword evidence="6" id="KW-1133">Transmembrane helix</keyword>
<evidence type="ECO:0000259" key="11">
    <source>
        <dbReference type="Pfam" id="PF00689"/>
    </source>
</evidence>
<dbReference type="GO" id="GO:0005524">
    <property type="term" value="F:ATP binding"/>
    <property type="evidence" value="ECO:0007669"/>
    <property type="project" value="InterPro"/>
</dbReference>
<feature type="compositionally biased region" description="Basic residues" evidence="9">
    <location>
        <begin position="27"/>
        <end position="42"/>
    </location>
</feature>
<comment type="catalytic activity">
    <reaction evidence="8">
        <text>ATP + H2O = ADP + phosphate + H(+)</text>
        <dbReference type="Rhea" id="RHEA:13065"/>
        <dbReference type="ChEBI" id="CHEBI:15377"/>
        <dbReference type="ChEBI" id="CHEBI:15378"/>
        <dbReference type="ChEBI" id="CHEBI:30616"/>
        <dbReference type="ChEBI" id="CHEBI:43474"/>
        <dbReference type="ChEBI" id="CHEBI:456216"/>
    </reaction>
</comment>
<dbReference type="SUPFAM" id="SSF81665">
    <property type="entry name" value="Calcium ATPase, transmembrane domain M"/>
    <property type="match status" value="1"/>
</dbReference>
<dbReference type="PRINTS" id="PR00120">
    <property type="entry name" value="HATPASE"/>
</dbReference>
<feature type="region of interest" description="Disordered" evidence="9">
    <location>
        <begin position="22"/>
        <end position="57"/>
    </location>
</feature>
<organism evidence="12 13">
    <name type="scientific">Rhodococcus jostii (strain RHA1)</name>
    <dbReference type="NCBI Taxonomy" id="101510"/>
    <lineage>
        <taxon>Bacteria</taxon>
        <taxon>Bacillati</taxon>
        <taxon>Actinomycetota</taxon>
        <taxon>Actinomycetes</taxon>
        <taxon>Mycobacteriales</taxon>
        <taxon>Nocardiaceae</taxon>
        <taxon>Rhodococcus</taxon>
    </lineage>
</organism>
<feature type="region of interest" description="Disordered" evidence="9">
    <location>
        <begin position="362"/>
        <end position="385"/>
    </location>
</feature>
<dbReference type="GO" id="GO:0005388">
    <property type="term" value="F:P-type calcium transporter activity"/>
    <property type="evidence" value="ECO:0007669"/>
    <property type="project" value="TreeGrafter"/>
</dbReference>
<evidence type="ECO:0000256" key="2">
    <source>
        <dbReference type="ARBA" id="ARBA00022692"/>
    </source>
</evidence>
<evidence type="ECO:0000256" key="6">
    <source>
        <dbReference type="ARBA" id="ARBA00022989"/>
    </source>
</evidence>
<reference evidence="13" key="1">
    <citation type="journal article" date="2006" name="Proc. Natl. Acad. Sci. U.S.A.">
        <title>The complete genome of Rhodococcus sp. RHA1 provides insights into a catabolic powerhouse.</title>
        <authorList>
            <person name="McLeod M.P."/>
            <person name="Warren R.L."/>
            <person name="Hsiao W.W.L."/>
            <person name="Araki N."/>
            <person name="Myhre M."/>
            <person name="Fernandes C."/>
            <person name="Miyazawa D."/>
            <person name="Wong W."/>
            <person name="Lillquist A.L."/>
            <person name="Wang D."/>
            <person name="Dosanjh M."/>
            <person name="Hara H."/>
            <person name="Petrescu A."/>
            <person name="Morin R.D."/>
            <person name="Yang G."/>
            <person name="Stott J.M."/>
            <person name="Schein J.E."/>
            <person name="Shin H."/>
            <person name="Smailus D."/>
            <person name="Siddiqui A.S."/>
            <person name="Marra M.A."/>
            <person name="Jones S.J.M."/>
            <person name="Holt R."/>
            <person name="Brinkman F.S.L."/>
            <person name="Miyauchi K."/>
            <person name="Fukuda M."/>
            <person name="Davies J.E."/>
            <person name="Mohn W.W."/>
            <person name="Eltis L.D."/>
        </authorList>
    </citation>
    <scope>NUCLEOTIDE SEQUENCE [LARGE SCALE GENOMIC DNA]</scope>
    <source>
        <strain evidence="13">RHA1</strain>
    </source>
</reference>
<dbReference type="HOGENOM" id="CLU_002360_0_1_11"/>
<dbReference type="SFLD" id="SFLDG00002">
    <property type="entry name" value="C1.7:_P-type_atpase_like"/>
    <property type="match status" value="1"/>
</dbReference>
<dbReference type="SUPFAM" id="SSF81653">
    <property type="entry name" value="Calcium ATPase, transduction domain A"/>
    <property type="match status" value="1"/>
</dbReference>
<evidence type="ECO:0000313" key="13">
    <source>
        <dbReference type="Proteomes" id="UP000008710"/>
    </source>
</evidence>
<keyword evidence="3" id="KW-0479">Metal-binding</keyword>
<gene>
    <name evidence="12" type="ordered locus">RHA1_ro01842</name>
</gene>
<feature type="compositionally biased region" description="Basic and acidic residues" evidence="9">
    <location>
        <begin position="43"/>
        <end position="57"/>
    </location>
</feature>
<sequence length="1605" mass="164079">MGAHHANRRRHSARRVRCRERDDQCGRRGRRGRDRWCGRRSARSGERGPVRNGERESFDACRRADLGRRRRGRTGRVAGARHRGRGGARAAAVRRGFQAVAAVGLGRYVRAAASLPVRGAGVGLGVASFGGAVAVDLISTTARTATQIATEVLGGTPARRTSSGHGRAWIEVRGLDGPRGDDVAATVLRAVRETAGVAGAELNRALSRLVVTLDEDGPSVATLCAVVAGAEGVARPIARGAVRDRPRELPGDDVVLAERALALAAVTTGLVAAAGVRLLPMPTLPAAVPAAAVTFVNYQPRLRSMVEDRLGPDAAELLLATAQAVGDVLRRAPASLAVDVALRSAIAAEAWSGRRVWHRREPELARAPADDTDRPARARGASGPVERDVDRAAIAQWVGATAVGAATRSVAGAADAALVAAPKAARTAREAFAATLGRGLADRHAVLALRPGALRCLDRVDAVVVDPAVLHTAELRVSGIRAVRDADRTRVWEAARSAVEAGALGVGWHALTDLPDDVAAAAVDEDAAVLVTPAHHPSAAAVLAQARTSGAQVVSVNVDTLGGLRSAFDDLLPSSGSLDADLRDAVAQLQANGASVAVVASRAPHALSSADVGIGVLADDAPPPWCADLLVDDLVGVWRVLRSLPDARTASRRGVEIATAASMLGALVMLPGVRGRGPGPVTVGAAAGLWTGHSLARSVLRAEVPPAAPVHAWHEMPVTDVRRLLPARDDEEAAASRRRSVNLVLTPVEAIGRLTAWPVGLAWDFGRAMRTELSDPLTPVLATGSAASALLGSPIDAVLVGSVLAGNAALSAVQRLHAERLLNRLLAAGDPPAHRVAGSPERRVTERVEASRLRPGDVIEIGPGEVVPADGRLVEASGVEVDESSLTGESLPVSKQPSPTPGAPLSERACMVFAGTTILTGTASAIVTAVGDATEAGRAGALTPASASHVGLQAQLRSLTDRVLPVSVGGGALVTAVGFLRGTGLRQAVTSGVAVAVAAVPEGLPLVATLAQQAAARRLTKSGALVRAPRSVEALGRVDVVCFDKTGTLSENRLRVVTAVPEPGFDREDVLACAGRSAVTPDGGPAAHATDVAIADAAVGLLPREDDRSSVLPFRSGRPYSAALSGTQLSVKGAPEVVVAACTGIDADAVHDTVLGMAADGLRVIAVARRTVTSFQARRAADDAAVLDDLCGSDLHLVGLLGLADTPRPEAAGLLPDLERLQVGVRLITGDHPVTATAITRELGLAVSSEQVISGTDWDTLSHRGQENAVEKCVVFARMSPENKVQIVQTLERVGHVCAMVGDGANDAAAIRAASVGIGVSSRGSDPARSAADVVLLDGRVDALLDALDEGRQLWRRVQAGVSVLLGGNAGEVAFALIGSAIAGRSPLTARQLLLVNVLTDALPAAALAVSPPNEQARGEGRGPDSAALWRTVAIRGAATAAGATTAWALASVTGRQRRASTVGLVALVGTQLGQTLIDSRSPLVVLTAGGSLAALTVMVGTPGVSQLLGCTPLGPVGWGQALGCAGAATAAAAFAPGLLEKLAGDQSTMSITPARSSTAYTSRSGGVRTRVTTPVNGSPAAETTPAAVWATELSTADTVRDQGG</sequence>
<feature type="domain" description="P-type ATPase A" evidence="10">
    <location>
        <begin position="844"/>
        <end position="941"/>
    </location>
</feature>
<dbReference type="InterPro" id="IPR036412">
    <property type="entry name" value="HAD-like_sf"/>
</dbReference>
<keyword evidence="12" id="KW-0378">Hydrolase</keyword>
<dbReference type="PANTHER" id="PTHR24093:SF513">
    <property type="entry name" value="CATION-TRANSPORTING ATPASE I-RELATED"/>
    <property type="match status" value="1"/>
</dbReference>
<keyword evidence="5" id="KW-1278">Translocase</keyword>
<feature type="domain" description="Cation-transporting P-type ATPase C-terminal" evidence="11">
    <location>
        <begin position="1386"/>
        <end position="1532"/>
    </location>
</feature>
<dbReference type="SUPFAM" id="SSF56784">
    <property type="entry name" value="HAD-like"/>
    <property type="match status" value="1"/>
</dbReference>
<keyword evidence="4" id="KW-0460">Magnesium</keyword>
<dbReference type="Pfam" id="PF00122">
    <property type="entry name" value="E1-E2_ATPase"/>
    <property type="match status" value="1"/>
</dbReference>
<feature type="compositionally biased region" description="Basic and acidic residues" evidence="9">
    <location>
        <begin position="362"/>
        <end position="376"/>
    </location>
</feature>
<dbReference type="InterPro" id="IPR001757">
    <property type="entry name" value="P_typ_ATPase"/>
</dbReference>
<dbReference type="InterPro" id="IPR023299">
    <property type="entry name" value="ATPase_P-typ_cyto_dom_N"/>
</dbReference>
<keyword evidence="2" id="KW-0812">Transmembrane</keyword>
<dbReference type="GO" id="GO:0046872">
    <property type="term" value="F:metal ion binding"/>
    <property type="evidence" value="ECO:0007669"/>
    <property type="project" value="UniProtKB-KW"/>
</dbReference>
<dbReference type="Pfam" id="PF00702">
    <property type="entry name" value="Hydrolase"/>
    <property type="match status" value="1"/>
</dbReference>
<dbReference type="InterPro" id="IPR008250">
    <property type="entry name" value="ATPase_P-typ_transduc_dom_A_sf"/>
</dbReference>
<dbReference type="InterPro" id="IPR006068">
    <property type="entry name" value="ATPase_P-typ_cation-transptr_C"/>
</dbReference>
<dbReference type="GO" id="GO:0005886">
    <property type="term" value="C:plasma membrane"/>
    <property type="evidence" value="ECO:0007669"/>
    <property type="project" value="UniProtKB-SubCell"/>
</dbReference>
<dbReference type="InterPro" id="IPR023214">
    <property type="entry name" value="HAD_sf"/>
</dbReference>
<keyword evidence="7" id="KW-0472">Membrane</keyword>
<dbReference type="EMBL" id="CP000431">
    <property type="protein sequence ID" value="ABG93653.1"/>
    <property type="molecule type" value="Genomic_DNA"/>
</dbReference>
<dbReference type="Gene3D" id="3.40.50.1000">
    <property type="entry name" value="HAD superfamily/HAD-like"/>
    <property type="match status" value="2"/>
</dbReference>
<feature type="region of interest" description="Disordered" evidence="9">
    <location>
        <begin position="883"/>
        <end position="903"/>
    </location>
</feature>
<evidence type="ECO:0000256" key="8">
    <source>
        <dbReference type="ARBA" id="ARBA00049360"/>
    </source>
</evidence>
<dbReference type="GO" id="GO:0016887">
    <property type="term" value="F:ATP hydrolysis activity"/>
    <property type="evidence" value="ECO:0007669"/>
    <property type="project" value="InterPro"/>
</dbReference>
<dbReference type="Gene3D" id="3.40.1110.10">
    <property type="entry name" value="Calcium-transporting ATPase, cytoplasmic domain N"/>
    <property type="match status" value="1"/>
</dbReference>
<feature type="region of interest" description="Disordered" evidence="9">
    <location>
        <begin position="1555"/>
        <end position="1585"/>
    </location>
</feature>
<name>Q0SFN3_RHOJR</name>
<dbReference type="InterPro" id="IPR044492">
    <property type="entry name" value="P_typ_ATPase_HD_dom"/>
</dbReference>
<evidence type="ECO:0000256" key="4">
    <source>
        <dbReference type="ARBA" id="ARBA00022842"/>
    </source>
</evidence>
<evidence type="ECO:0000256" key="9">
    <source>
        <dbReference type="SAM" id="MobiDB-lite"/>
    </source>
</evidence>
<dbReference type="Gene3D" id="1.20.1110.10">
    <property type="entry name" value="Calcium-transporting ATPase, transmembrane domain"/>
    <property type="match status" value="2"/>
</dbReference>
<evidence type="ECO:0000259" key="10">
    <source>
        <dbReference type="Pfam" id="PF00122"/>
    </source>
</evidence>
<evidence type="ECO:0000256" key="3">
    <source>
        <dbReference type="ARBA" id="ARBA00022723"/>
    </source>
</evidence>
<dbReference type="InterPro" id="IPR059000">
    <property type="entry name" value="ATPase_P-type_domA"/>
</dbReference>
<comment type="subcellular location">
    <subcellularLocation>
        <location evidence="1">Cell membrane</location>
        <topology evidence="1">Multi-pass membrane protein</topology>
    </subcellularLocation>
</comment>
<dbReference type="SFLD" id="SFLDF00027">
    <property type="entry name" value="p-type_atpase"/>
    <property type="match status" value="1"/>
</dbReference>
<feature type="compositionally biased region" description="Polar residues" evidence="9">
    <location>
        <begin position="1555"/>
        <end position="1577"/>
    </location>
</feature>
<dbReference type="SFLD" id="SFLDS00003">
    <property type="entry name" value="Haloacid_Dehalogenase"/>
    <property type="match status" value="1"/>
</dbReference>
<dbReference type="eggNOG" id="COG0474">
    <property type="taxonomic scope" value="Bacteria"/>
</dbReference>
<dbReference type="Proteomes" id="UP000008710">
    <property type="component" value="Chromosome"/>
</dbReference>
<dbReference type="InterPro" id="IPR023298">
    <property type="entry name" value="ATPase_P-typ_TM_dom_sf"/>
</dbReference>
<evidence type="ECO:0000313" key="12">
    <source>
        <dbReference type="EMBL" id="ABG93653.1"/>
    </source>
</evidence>
<dbReference type="EC" id="3.6.3.6" evidence="12"/>
<protein>
    <submittedName>
        <fullName evidence="12">Probable cation transporting ATPase</fullName>
        <ecNumber evidence="12">3.6.3.6</ecNumber>
    </submittedName>
</protein>
<dbReference type="PANTHER" id="PTHR24093">
    <property type="entry name" value="CATION TRANSPORTING ATPASE"/>
    <property type="match status" value="1"/>
</dbReference>
<proteinExistence type="predicted"/>
<dbReference type="PRINTS" id="PR00119">
    <property type="entry name" value="CATATPASE"/>
</dbReference>
<evidence type="ECO:0000256" key="7">
    <source>
        <dbReference type="ARBA" id="ARBA00023136"/>
    </source>
</evidence>
<evidence type="ECO:0000256" key="5">
    <source>
        <dbReference type="ARBA" id="ARBA00022967"/>
    </source>
</evidence>
<dbReference type="Gene3D" id="2.70.150.10">
    <property type="entry name" value="Calcium-transporting ATPase, cytoplasmic transduction domain A"/>
    <property type="match status" value="1"/>
</dbReference>
<dbReference type="Pfam" id="PF00689">
    <property type="entry name" value="Cation_ATPase_C"/>
    <property type="match status" value="1"/>
</dbReference>